<comment type="caution">
    <text evidence="2">The sequence shown here is derived from an EMBL/GenBank/DDBJ whole genome shotgun (WGS) entry which is preliminary data.</text>
</comment>
<dbReference type="AlphaFoldDB" id="A0A7J8HQY1"/>
<evidence type="ECO:0000313" key="2">
    <source>
        <dbReference type="EMBL" id="KAF6474703.1"/>
    </source>
</evidence>
<sequence>MTDVLIGGDNRQGLTEGSRAHEDGGRDGETQPRAGARRESRQPPDAGGGAWRGLSRRSQPRLRPVFGLLVSTTVRGRISAVLSHPVFDVLSQRPQCHTTLPSRPCKPSKLESNSPERAVKRKTFVRPIVTSLTFKETEVTRKTTQRH</sequence>
<feature type="region of interest" description="Disordered" evidence="1">
    <location>
        <begin position="1"/>
        <end position="57"/>
    </location>
</feature>
<organism evidence="2 3">
    <name type="scientific">Rousettus aegyptiacus</name>
    <name type="common">Egyptian fruit bat</name>
    <name type="synonym">Pteropus aegyptiacus</name>
    <dbReference type="NCBI Taxonomy" id="9407"/>
    <lineage>
        <taxon>Eukaryota</taxon>
        <taxon>Metazoa</taxon>
        <taxon>Chordata</taxon>
        <taxon>Craniata</taxon>
        <taxon>Vertebrata</taxon>
        <taxon>Euteleostomi</taxon>
        <taxon>Mammalia</taxon>
        <taxon>Eutheria</taxon>
        <taxon>Laurasiatheria</taxon>
        <taxon>Chiroptera</taxon>
        <taxon>Yinpterochiroptera</taxon>
        <taxon>Pteropodoidea</taxon>
        <taxon>Pteropodidae</taxon>
        <taxon>Rousettinae</taxon>
        <taxon>Rousettus</taxon>
    </lineage>
</organism>
<proteinExistence type="predicted"/>
<gene>
    <name evidence="2" type="ORF">HJG63_010875</name>
</gene>
<protein>
    <submittedName>
        <fullName evidence="2">Uncharacterized protein</fullName>
    </submittedName>
</protein>
<keyword evidence="3" id="KW-1185">Reference proteome</keyword>
<evidence type="ECO:0000256" key="1">
    <source>
        <dbReference type="SAM" id="MobiDB-lite"/>
    </source>
</evidence>
<name>A0A7J8HQY1_ROUAE</name>
<accession>A0A7J8HQY1</accession>
<reference evidence="2 3" key="1">
    <citation type="journal article" date="2020" name="Nature">
        <title>Six reference-quality genomes reveal evolution of bat adaptations.</title>
        <authorList>
            <person name="Jebb D."/>
            <person name="Huang Z."/>
            <person name="Pippel M."/>
            <person name="Hughes G.M."/>
            <person name="Lavrichenko K."/>
            <person name="Devanna P."/>
            <person name="Winkler S."/>
            <person name="Jermiin L.S."/>
            <person name="Skirmuntt E.C."/>
            <person name="Katzourakis A."/>
            <person name="Burkitt-Gray L."/>
            <person name="Ray D.A."/>
            <person name="Sullivan K.A.M."/>
            <person name="Roscito J.G."/>
            <person name="Kirilenko B.M."/>
            <person name="Davalos L.M."/>
            <person name="Corthals A.P."/>
            <person name="Power M.L."/>
            <person name="Jones G."/>
            <person name="Ransome R.D."/>
            <person name="Dechmann D.K.N."/>
            <person name="Locatelli A.G."/>
            <person name="Puechmaille S.J."/>
            <person name="Fedrigo O."/>
            <person name="Jarvis E.D."/>
            <person name="Hiller M."/>
            <person name="Vernes S.C."/>
            <person name="Myers E.W."/>
            <person name="Teeling E.C."/>
        </authorList>
    </citation>
    <scope>NUCLEOTIDE SEQUENCE [LARGE SCALE GENOMIC DNA]</scope>
    <source>
        <strain evidence="2">MRouAeg1</strain>
        <tissue evidence="2">Muscle</tissue>
    </source>
</reference>
<feature type="compositionally biased region" description="Basic and acidic residues" evidence="1">
    <location>
        <begin position="18"/>
        <end position="42"/>
    </location>
</feature>
<dbReference type="EMBL" id="JACASE010000004">
    <property type="protein sequence ID" value="KAF6474703.1"/>
    <property type="molecule type" value="Genomic_DNA"/>
</dbReference>
<evidence type="ECO:0000313" key="3">
    <source>
        <dbReference type="Proteomes" id="UP000593571"/>
    </source>
</evidence>
<dbReference type="Proteomes" id="UP000593571">
    <property type="component" value="Unassembled WGS sequence"/>
</dbReference>
<feature type="region of interest" description="Disordered" evidence="1">
    <location>
        <begin position="96"/>
        <end position="116"/>
    </location>
</feature>